<feature type="region of interest" description="Disordered" evidence="1">
    <location>
        <begin position="591"/>
        <end position="632"/>
    </location>
</feature>
<gene>
    <name evidence="2" type="ORF">AFUS01_LOCUS20412</name>
</gene>
<evidence type="ECO:0000256" key="1">
    <source>
        <dbReference type="SAM" id="MobiDB-lite"/>
    </source>
</evidence>
<feature type="region of interest" description="Disordered" evidence="1">
    <location>
        <begin position="110"/>
        <end position="139"/>
    </location>
</feature>
<feature type="region of interest" description="Disordered" evidence="1">
    <location>
        <begin position="368"/>
        <end position="393"/>
    </location>
</feature>
<feature type="compositionally biased region" description="Acidic residues" evidence="1">
    <location>
        <begin position="602"/>
        <end position="614"/>
    </location>
</feature>
<proteinExistence type="predicted"/>
<organism evidence="2 3">
    <name type="scientific">Allacma fusca</name>
    <dbReference type="NCBI Taxonomy" id="39272"/>
    <lineage>
        <taxon>Eukaryota</taxon>
        <taxon>Metazoa</taxon>
        <taxon>Ecdysozoa</taxon>
        <taxon>Arthropoda</taxon>
        <taxon>Hexapoda</taxon>
        <taxon>Collembola</taxon>
        <taxon>Symphypleona</taxon>
        <taxon>Sminthuridae</taxon>
        <taxon>Allacma</taxon>
    </lineage>
</organism>
<feature type="compositionally biased region" description="Basic and acidic residues" evidence="1">
    <location>
        <begin position="275"/>
        <end position="293"/>
    </location>
</feature>
<dbReference type="Proteomes" id="UP000708208">
    <property type="component" value="Unassembled WGS sequence"/>
</dbReference>
<feature type="region of interest" description="Disordered" evidence="1">
    <location>
        <begin position="1052"/>
        <end position="1076"/>
    </location>
</feature>
<feature type="compositionally biased region" description="Polar residues" evidence="1">
    <location>
        <begin position="489"/>
        <end position="524"/>
    </location>
</feature>
<comment type="caution">
    <text evidence="2">The sequence shown here is derived from an EMBL/GenBank/DDBJ whole genome shotgun (WGS) entry which is preliminary data.</text>
</comment>
<evidence type="ECO:0000313" key="3">
    <source>
        <dbReference type="Proteomes" id="UP000708208"/>
    </source>
</evidence>
<feature type="compositionally biased region" description="Basic residues" evidence="1">
    <location>
        <begin position="124"/>
        <end position="137"/>
    </location>
</feature>
<accession>A0A8J2NYW6</accession>
<evidence type="ECO:0000313" key="2">
    <source>
        <dbReference type="EMBL" id="CAG7731853.1"/>
    </source>
</evidence>
<feature type="region of interest" description="Disordered" evidence="1">
    <location>
        <begin position="237"/>
        <end position="296"/>
    </location>
</feature>
<reference evidence="2" key="1">
    <citation type="submission" date="2021-06" db="EMBL/GenBank/DDBJ databases">
        <authorList>
            <person name="Hodson N. C."/>
            <person name="Mongue J. A."/>
            <person name="Jaron S. K."/>
        </authorList>
    </citation>
    <scope>NUCLEOTIDE SEQUENCE</scope>
</reference>
<feature type="region of interest" description="Disordered" evidence="1">
    <location>
        <begin position="42"/>
        <end position="83"/>
    </location>
</feature>
<feature type="compositionally biased region" description="Polar residues" evidence="1">
    <location>
        <begin position="239"/>
        <end position="256"/>
    </location>
</feature>
<sequence length="1144" mass="128736">MWSWNVCPAESNYFKYFRTLEILSCWDTSKRDTEIMPRKKISRAVKQPGSNQDSRLKEKLPSPSLRHPSGRSRRKTRSQVTYTEDDDMLDLQFTDPEIEVIERSSLVNIVSPPVSRPSDDRQVRQSRKIPRVQKKTNSRPVVGEKLTNSDEDIEELPIVCCDPVVEQTPVTPERGSSRKGCKIKDEMLIHLIPTDETVRVEVVEEMDPSDQSEPSYVDCSVQCGDCPSEYDNLEHLPTIYNSDSSPNESHLDSSSDIPARKRIKRKTSTATNKSLKKEKDVQVKTDDETDKKSSSWNVEEDLDMSVLIHDTSMVFQPESQSSNDNDDIPFCDQVKSDEVESTQISLTDCSTDVTFTIEKKLLTTSDMIKSDTKESPEDQSDESDATCPSHNVDVNGVTSEESCIVLNESAIGNYGTHLNGVNEERQACDENISELGNTSGTKLKSAPNSDTETFAATELEENSLVIGALKNQATVDSNYAVSEKEEIKSGNSSESCKSPTGITRRTSRNSSIETQLTSSSLTKSVENKHSQKKNTVKKTIETNMKLKIQKARSKRSGADEIKLQVEVSNEDTTKSEASPIESIKVSRNAKINAKSSIKKDFDEENEELSSEPEQDIIPRRRSSSSSVSPAKANLSIVNTQVRKKGTIHKPTRKVNGNKYEEVVPESAEIMKLSLKKKKVGVAMNSQEEKNGGIPDKPSSLPMYTNKKWIYNSEHRNYLYGDKRFLADRHDLTLVGYIHLWRIRSKQKLLQKFVPVEIDGRDCHCGVDTYKSYSLLNDDIYVKYQPVIVDMLIDTNERQVGMYYSMDKSFPVLGYFPLTEHLFAQFKEFLKHMTIRAMTDSGQLKPAKTIKSEDSGSVSAAVDHIEGYITSVLEGIMIRPHWPQTTMICLLEYPNFSLTRAGVKKDGNCAACVQKGKSGVGAYKIYFYGSCYDAETLALTNKDGPQVPDNQFCYACPITLKAVHRLVHYKYWVFMSIRMQLQQLYSRLKPGSKYNARDVFDFILGDFQWIKHMFYEFQTITGEGIQAREKADRQDKALEKKEKAAVVMTVKKVGKSKGNSSPRKTAGIKNTKDSKTINSQPIARKLSVDSKCASKELSMSDQRQVKKNLKIVNHIDGNPSQSTLKNGNEVSTDHLHVDTSVPTNL</sequence>
<dbReference type="AlphaFoldDB" id="A0A8J2NYW6"/>
<protein>
    <submittedName>
        <fullName evidence="2">Uncharacterized protein</fullName>
    </submittedName>
</protein>
<dbReference type="EMBL" id="CAJVCH010220208">
    <property type="protein sequence ID" value="CAG7731853.1"/>
    <property type="molecule type" value="Genomic_DNA"/>
</dbReference>
<feature type="compositionally biased region" description="Basic residues" evidence="1">
    <location>
        <begin position="68"/>
        <end position="77"/>
    </location>
</feature>
<feature type="region of interest" description="Disordered" evidence="1">
    <location>
        <begin position="1113"/>
        <end position="1144"/>
    </location>
</feature>
<feature type="region of interest" description="Disordered" evidence="1">
    <location>
        <begin position="482"/>
        <end position="534"/>
    </location>
</feature>
<feature type="compositionally biased region" description="Polar residues" evidence="1">
    <location>
        <begin position="1117"/>
        <end position="1129"/>
    </location>
</feature>
<keyword evidence="3" id="KW-1185">Reference proteome</keyword>
<name>A0A8J2NYW6_9HEXA</name>